<dbReference type="GO" id="GO:0004672">
    <property type="term" value="F:protein kinase activity"/>
    <property type="evidence" value="ECO:0007669"/>
    <property type="project" value="InterPro"/>
</dbReference>
<dbReference type="SMART" id="SM00671">
    <property type="entry name" value="SEL1"/>
    <property type="match status" value="2"/>
</dbReference>
<dbReference type="InterPro" id="IPR000719">
    <property type="entry name" value="Prot_kinase_dom"/>
</dbReference>
<evidence type="ECO:0000313" key="4">
    <source>
        <dbReference type="Proteomes" id="UP000022910"/>
    </source>
</evidence>
<dbReference type="OrthoDB" id="2324408at2759"/>
<dbReference type="Gene3D" id="1.10.510.10">
    <property type="entry name" value="Transferase(Phosphotransferase) domain 1"/>
    <property type="match status" value="1"/>
</dbReference>
<dbReference type="Gene3D" id="1.25.40.10">
    <property type="entry name" value="Tetratricopeptide repeat domain"/>
    <property type="match status" value="1"/>
</dbReference>
<comment type="caution">
    <text evidence="3">The sequence shown here is derived from an EMBL/GenBank/DDBJ whole genome shotgun (WGS) entry which is preliminary data.</text>
</comment>
<dbReference type="InterPro" id="IPR036537">
    <property type="entry name" value="Adaptor_Cbl_N_dom_sf"/>
</dbReference>
<dbReference type="EMBL" id="JEMT01028488">
    <property type="protein sequence ID" value="EXX54392.1"/>
    <property type="molecule type" value="Genomic_DNA"/>
</dbReference>
<evidence type="ECO:0000259" key="2">
    <source>
        <dbReference type="PROSITE" id="PS50011"/>
    </source>
</evidence>
<protein>
    <submittedName>
        <fullName evidence="3">Mkk2p</fullName>
    </submittedName>
</protein>
<dbReference type="PROSITE" id="PS00109">
    <property type="entry name" value="PROTEIN_KINASE_TYR"/>
    <property type="match status" value="1"/>
</dbReference>
<feature type="compositionally biased region" description="Low complexity" evidence="1">
    <location>
        <begin position="22"/>
        <end position="33"/>
    </location>
</feature>
<dbReference type="Gene3D" id="1.20.930.20">
    <property type="entry name" value="Adaptor protein Cbl, N-terminal domain"/>
    <property type="match status" value="1"/>
</dbReference>
<dbReference type="InterPro" id="IPR059179">
    <property type="entry name" value="MLKL-like_MCAfunc"/>
</dbReference>
<dbReference type="Proteomes" id="UP000022910">
    <property type="component" value="Unassembled WGS sequence"/>
</dbReference>
<dbReference type="CDD" id="cd21037">
    <property type="entry name" value="MLKL_NTD"/>
    <property type="match status" value="1"/>
</dbReference>
<dbReference type="InterPro" id="IPR011990">
    <property type="entry name" value="TPR-like_helical_dom_sf"/>
</dbReference>
<proteinExistence type="predicted"/>
<sequence length="703" mass="82037">MTTIFNRKKNEGQSTNSVMDMQSSSQDDTSESTSKSKENLLKPSIIMKGLSDIAQNFDNFAPVISKICKLGEQVIELYEKAQHNKKLCGLLLKRCNCAVASVKDLDIRRTEYKEFFFKKGNLELLIAFSKCIEKSKEFISRVSKIHKLMKYLLAGSIEDDLKELVNEFDGYMLSLNFSFTIQTRDDSIIIKDYVIQIHELLSNVYNIPNDKQKQQNFYSEVDLVIREHRKFLIQNEKPNSDELITIVEENEPLLNGNDYQKTDHHSSEKIEKRISFKDSTDVSFKEFSNISSSNNVDTQIEVRRQVNILKILKNSDHIIRFFGVAQENSKFYLVTEWMDYGNLYEYYTKFRDNMNWRTKIRFSLDICRGVMYLHDCEILHHDIRSANILVNKDRKVRIANFGLSRKFSDATRSVAQDSENVRYMAPEKLLLSKNEKRKYDSKCEIYSVGMLLREIAELKKPHSVLDKLELHDIVIGIRKRIQDKHYEPFSDDVPLDWQLTVSKAIDYEPRWRPNMSDICRDFYKLSENYSKSKPSLINISILPVNDAIKEHKLNNGDKQLAWNSFKFYSIINAEAKYWVGYYLFHHGKDIPELRSLNEEERIKIAIDIFKETADKGNPSAQLRYGMHLWKNESYIEALKYLEMSASAEDANAMYIVGKAYWKGGNGIEQDKEKGSKYLKHAALKDNAKAREMCIENNISYLQV</sequence>
<dbReference type="InterPro" id="IPR011009">
    <property type="entry name" value="Kinase-like_dom_sf"/>
</dbReference>
<dbReference type="PANTHER" id="PTHR23257">
    <property type="entry name" value="SERINE-THREONINE PROTEIN KINASE"/>
    <property type="match status" value="1"/>
</dbReference>
<dbReference type="SUPFAM" id="SSF56112">
    <property type="entry name" value="Protein kinase-like (PK-like)"/>
    <property type="match status" value="1"/>
</dbReference>
<organism evidence="3 4">
    <name type="scientific">Rhizophagus irregularis (strain DAOM 197198w)</name>
    <name type="common">Glomus intraradices</name>
    <dbReference type="NCBI Taxonomy" id="1432141"/>
    <lineage>
        <taxon>Eukaryota</taxon>
        <taxon>Fungi</taxon>
        <taxon>Fungi incertae sedis</taxon>
        <taxon>Mucoromycota</taxon>
        <taxon>Glomeromycotina</taxon>
        <taxon>Glomeromycetes</taxon>
        <taxon>Glomerales</taxon>
        <taxon>Glomeraceae</taxon>
        <taxon>Rhizophagus</taxon>
    </lineage>
</organism>
<dbReference type="SMR" id="A0A015IB12"/>
<dbReference type="SUPFAM" id="SSF81901">
    <property type="entry name" value="HCP-like"/>
    <property type="match status" value="1"/>
</dbReference>
<reference evidence="3 4" key="1">
    <citation type="submission" date="2014-02" db="EMBL/GenBank/DDBJ databases">
        <title>Single nucleus genome sequencing reveals high similarity among nuclei of an endomycorrhizal fungus.</title>
        <authorList>
            <person name="Lin K."/>
            <person name="Geurts R."/>
            <person name="Zhang Z."/>
            <person name="Limpens E."/>
            <person name="Saunders D.G."/>
            <person name="Mu D."/>
            <person name="Pang E."/>
            <person name="Cao H."/>
            <person name="Cha H."/>
            <person name="Lin T."/>
            <person name="Zhou Q."/>
            <person name="Shang Y."/>
            <person name="Li Y."/>
            <person name="Ivanov S."/>
            <person name="Sharma T."/>
            <person name="Velzen R.V."/>
            <person name="Ruijter N.D."/>
            <person name="Aanen D.K."/>
            <person name="Win J."/>
            <person name="Kamoun S."/>
            <person name="Bisseling T."/>
            <person name="Huang S."/>
        </authorList>
    </citation>
    <scope>NUCLEOTIDE SEQUENCE [LARGE SCALE GENOMIC DNA]</scope>
    <source>
        <strain evidence="4">DAOM197198w</strain>
    </source>
</reference>
<dbReference type="InterPro" id="IPR001245">
    <property type="entry name" value="Ser-Thr/Tyr_kinase_cat_dom"/>
</dbReference>
<dbReference type="InterPro" id="IPR006597">
    <property type="entry name" value="Sel1-like"/>
</dbReference>
<dbReference type="InterPro" id="IPR008266">
    <property type="entry name" value="Tyr_kinase_AS"/>
</dbReference>
<keyword evidence="4" id="KW-1185">Reference proteome</keyword>
<dbReference type="HOGENOM" id="CLU_000288_102_3_1"/>
<evidence type="ECO:0000256" key="1">
    <source>
        <dbReference type="SAM" id="MobiDB-lite"/>
    </source>
</evidence>
<accession>A0A015IB12</accession>
<dbReference type="Pfam" id="PF07714">
    <property type="entry name" value="PK_Tyr_Ser-Thr"/>
    <property type="match status" value="1"/>
</dbReference>
<dbReference type="AlphaFoldDB" id="A0A015IB12"/>
<dbReference type="PROSITE" id="PS50011">
    <property type="entry name" value="PROTEIN_KINASE_DOM"/>
    <property type="match status" value="1"/>
</dbReference>
<dbReference type="InterPro" id="IPR050167">
    <property type="entry name" value="Ser_Thr_protein_kinase"/>
</dbReference>
<dbReference type="GO" id="GO:0005524">
    <property type="term" value="F:ATP binding"/>
    <property type="evidence" value="ECO:0007669"/>
    <property type="project" value="InterPro"/>
</dbReference>
<dbReference type="GO" id="GO:0007166">
    <property type="term" value="P:cell surface receptor signaling pathway"/>
    <property type="evidence" value="ECO:0007669"/>
    <property type="project" value="InterPro"/>
</dbReference>
<evidence type="ECO:0000313" key="3">
    <source>
        <dbReference type="EMBL" id="EXX54392.1"/>
    </source>
</evidence>
<feature type="domain" description="Protein kinase" evidence="2">
    <location>
        <begin position="247"/>
        <end position="523"/>
    </location>
</feature>
<gene>
    <name evidence="3" type="ORF">RirG_234830</name>
</gene>
<name>A0A015IB12_RHIIW</name>
<feature type="compositionally biased region" description="Polar residues" evidence="1">
    <location>
        <begin position="12"/>
        <end position="21"/>
    </location>
</feature>
<feature type="region of interest" description="Disordered" evidence="1">
    <location>
        <begin position="1"/>
        <end position="37"/>
    </location>
</feature>